<proteinExistence type="predicted"/>
<evidence type="ECO:0000313" key="2">
    <source>
        <dbReference type="Proteomes" id="UP001177670"/>
    </source>
</evidence>
<comment type="caution">
    <text evidence="1">The sequence shown here is derived from an EMBL/GenBank/DDBJ whole genome shotgun (WGS) entry which is preliminary data.</text>
</comment>
<dbReference type="AlphaFoldDB" id="A0AA40G517"/>
<gene>
    <name evidence="1" type="ORF">K0M31_018937</name>
</gene>
<dbReference type="Proteomes" id="UP001177670">
    <property type="component" value="Unassembled WGS sequence"/>
</dbReference>
<accession>A0AA40G517</accession>
<keyword evidence="2" id="KW-1185">Reference proteome</keyword>
<reference evidence="1" key="1">
    <citation type="submission" date="2021-10" db="EMBL/GenBank/DDBJ databases">
        <title>Melipona bicolor Genome sequencing and assembly.</title>
        <authorList>
            <person name="Araujo N.S."/>
            <person name="Arias M.C."/>
        </authorList>
    </citation>
    <scope>NUCLEOTIDE SEQUENCE</scope>
    <source>
        <strain evidence="1">USP_2M_L1-L4_2017</strain>
        <tissue evidence="1">Whole body</tissue>
    </source>
</reference>
<evidence type="ECO:0000313" key="1">
    <source>
        <dbReference type="EMBL" id="KAK1130829.1"/>
    </source>
</evidence>
<name>A0AA40G517_9HYME</name>
<dbReference type="EMBL" id="JAHYIQ010000007">
    <property type="protein sequence ID" value="KAK1130829.1"/>
    <property type="molecule type" value="Genomic_DNA"/>
</dbReference>
<sequence>MLNVGSSKINELYAAGITFSSKIHVTPGHSDSSLDQRNYTNASYAIPSDTVL</sequence>
<protein>
    <submittedName>
        <fullName evidence="1">Uncharacterized protein</fullName>
    </submittedName>
</protein>
<organism evidence="1 2">
    <name type="scientific">Melipona bicolor</name>
    <dbReference type="NCBI Taxonomy" id="60889"/>
    <lineage>
        <taxon>Eukaryota</taxon>
        <taxon>Metazoa</taxon>
        <taxon>Ecdysozoa</taxon>
        <taxon>Arthropoda</taxon>
        <taxon>Hexapoda</taxon>
        <taxon>Insecta</taxon>
        <taxon>Pterygota</taxon>
        <taxon>Neoptera</taxon>
        <taxon>Endopterygota</taxon>
        <taxon>Hymenoptera</taxon>
        <taxon>Apocrita</taxon>
        <taxon>Aculeata</taxon>
        <taxon>Apoidea</taxon>
        <taxon>Anthophila</taxon>
        <taxon>Apidae</taxon>
        <taxon>Melipona</taxon>
    </lineage>
</organism>